<dbReference type="Proteomes" id="UP001576780">
    <property type="component" value="Unassembled WGS sequence"/>
</dbReference>
<keyword evidence="2" id="KW-1185">Reference proteome</keyword>
<dbReference type="EMBL" id="JBHFNT010000116">
    <property type="protein sequence ID" value="MFB2835558.1"/>
    <property type="molecule type" value="Genomic_DNA"/>
</dbReference>
<proteinExistence type="predicted"/>
<name>A0ABV4WKE1_9CYAN</name>
<evidence type="ECO:0000313" key="1">
    <source>
        <dbReference type="EMBL" id="MFB2835558.1"/>
    </source>
</evidence>
<protein>
    <recommendedName>
        <fullName evidence="3">Nucleotide pyrophosphohydrolase</fullName>
    </recommendedName>
</protein>
<gene>
    <name evidence="1" type="ORF">ACE1CA_13580</name>
</gene>
<organism evidence="1 2">
    <name type="scientific">Floridaenema evergladense BLCC-F167</name>
    <dbReference type="NCBI Taxonomy" id="3153639"/>
    <lineage>
        <taxon>Bacteria</taxon>
        <taxon>Bacillati</taxon>
        <taxon>Cyanobacteriota</taxon>
        <taxon>Cyanophyceae</taxon>
        <taxon>Oscillatoriophycideae</taxon>
        <taxon>Aerosakkonematales</taxon>
        <taxon>Aerosakkonemataceae</taxon>
        <taxon>Floridanema</taxon>
        <taxon>Floridanema evergladense</taxon>
    </lineage>
</organism>
<accession>A0ABV4WKE1</accession>
<sequence length="108" mass="12234">METEKLNFLADNQSVASLVSQLQEYFKNSYSHFQVKRSRIVSDLHATSGENEQELIKQLQDVDAALTIFGILSDVMSAADKVLHAKAVMQRLGLDSEIYELHHQVKKD</sequence>
<evidence type="ECO:0000313" key="2">
    <source>
        <dbReference type="Proteomes" id="UP001576780"/>
    </source>
</evidence>
<reference evidence="1 2" key="1">
    <citation type="submission" date="2024-09" db="EMBL/GenBank/DDBJ databases">
        <title>Floridaenema gen nov. (Aerosakkonemataceae, Aerosakkonematales ord. nov., Cyanobacteria) from benthic tropical and subtropical fresh waters, with the description of four new species.</title>
        <authorList>
            <person name="Moretto J.A."/>
            <person name="Berthold D.E."/>
            <person name="Lefler F.W."/>
            <person name="Huang I.-S."/>
            <person name="Laughinghouse H. IV."/>
        </authorList>
    </citation>
    <scope>NUCLEOTIDE SEQUENCE [LARGE SCALE GENOMIC DNA]</scope>
    <source>
        <strain evidence="1 2">BLCC-F167</strain>
    </source>
</reference>
<evidence type="ECO:0008006" key="3">
    <source>
        <dbReference type="Google" id="ProtNLM"/>
    </source>
</evidence>
<comment type="caution">
    <text evidence="1">The sequence shown here is derived from an EMBL/GenBank/DDBJ whole genome shotgun (WGS) entry which is preliminary data.</text>
</comment>